<evidence type="ECO:0000256" key="9">
    <source>
        <dbReference type="SAM" id="MobiDB-lite"/>
    </source>
</evidence>
<dbReference type="EMBL" id="JAVXUO010000499">
    <property type="protein sequence ID" value="KAK2991638.1"/>
    <property type="molecule type" value="Genomic_DNA"/>
</dbReference>
<accession>A0AA88RKQ9</accession>
<name>A0AA88RKQ9_9ASTE</name>
<organism evidence="11 12">
    <name type="scientific">Escallonia rubra</name>
    <dbReference type="NCBI Taxonomy" id="112253"/>
    <lineage>
        <taxon>Eukaryota</taxon>
        <taxon>Viridiplantae</taxon>
        <taxon>Streptophyta</taxon>
        <taxon>Embryophyta</taxon>
        <taxon>Tracheophyta</taxon>
        <taxon>Spermatophyta</taxon>
        <taxon>Magnoliopsida</taxon>
        <taxon>eudicotyledons</taxon>
        <taxon>Gunneridae</taxon>
        <taxon>Pentapetalae</taxon>
        <taxon>asterids</taxon>
        <taxon>campanulids</taxon>
        <taxon>Escalloniales</taxon>
        <taxon>Escalloniaceae</taxon>
        <taxon>Escallonia</taxon>
    </lineage>
</organism>
<evidence type="ECO:0000256" key="3">
    <source>
        <dbReference type="ARBA" id="ARBA00022679"/>
    </source>
</evidence>
<feature type="compositionally biased region" description="Low complexity" evidence="9">
    <location>
        <begin position="216"/>
        <end position="230"/>
    </location>
</feature>
<evidence type="ECO:0000256" key="7">
    <source>
        <dbReference type="ARBA" id="ARBA00023136"/>
    </source>
</evidence>
<evidence type="ECO:0000313" key="12">
    <source>
        <dbReference type="Proteomes" id="UP001187471"/>
    </source>
</evidence>
<dbReference type="InterPro" id="IPR001173">
    <property type="entry name" value="Glyco_trans_2-like"/>
</dbReference>
<evidence type="ECO:0000256" key="8">
    <source>
        <dbReference type="ARBA" id="ARBA00023316"/>
    </source>
</evidence>
<evidence type="ECO:0000313" key="11">
    <source>
        <dbReference type="EMBL" id="KAK2991638.1"/>
    </source>
</evidence>
<keyword evidence="4" id="KW-0812">Transmembrane</keyword>
<keyword evidence="2" id="KW-0328">Glycosyltransferase</keyword>
<comment type="caution">
    <text evidence="11">The sequence shown here is derived from an EMBL/GenBank/DDBJ whole genome shotgun (WGS) entry which is preliminary data.</text>
</comment>
<evidence type="ECO:0000256" key="5">
    <source>
        <dbReference type="ARBA" id="ARBA00022989"/>
    </source>
</evidence>
<evidence type="ECO:0000256" key="2">
    <source>
        <dbReference type="ARBA" id="ARBA00022676"/>
    </source>
</evidence>
<dbReference type="PANTHER" id="PTHR32044:SF77">
    <property type="entry name" value="GLUCOMANNAN 4-BETA-MANNOSYLTRANSFERASE 9"/>
    <property type="match status" value="1"/>
</dbReference>
<evidence type="ECO:0000256" key="1">
    <source>
        <dbReference type="ARBA" id="ARBA00004653"/>
    </source>
</evidence>
<comment type="subcellular location">
    <subcellularLocation>
        <location evidence="1">Golgi apparatus membrane</location>
        <topology evidence="1">Multi-pass membrane protein</topology>
    </subcellularLocation>
</comment>
<keyword evidence="5" id="KW-1133">Transmembrane helix</keyword>
<protein>
    <recommendedName>
        <fullName evidence="10">Glycosyltransferase 2-like domain-containing protein</fullName>
    </recommendedName>
</protein>
<proteinExistence type="predicted"/>
<dbReference type="Gene3D" id="3.90.550.10">
    <property type="entry name" value="Spore Coat Polysaccharide Biosynthesis Protein SpsA, Chain A"/>
    <property type="match status" value="1"/>
</dbReference>
<dbReference type="Proteomes" id="UP001187471">
    <property type="component" value="Unassembled WGS sequence"/>
</dbReference>
<feature type="compositionally biased region" description="Polar residues" evidence="9">
    <location>
        <begin position="388"/>
        <end position="417"/>
    </location>
</feature>
<evidence type="ECO:0000256" key="6">
    <source>
        <dbReference type="ARBA" id="ARBA00023034"/>
    </source>
</evidence>
<sequence length="604" mass="68151">MQGTTTWQVKTYFKEHDCPSVYYHRRATSKWLSKTYMDRIRSNPGLPMLALRDAAREEFTLGISKTQAYKAKRKALDQINGSHREQYKRIWEYCCEGLVPALHDVLPDAEHRFCNLHMYKNFKKLFKGEKMKEFMQNTSKVRITDSVKAQLSRRKTMIAEKTAKSKAAKQVSRVGAVDDTVGRFRGADTVCARRTILAQKRESLRRGCTNEDAMDEATTTEFTPTRTEPPIEAAPPDVALPEDVSFREVSSTRNPVTPRKTARTRKAATPMKSADTSKTQEKPATPRKTATTRKAMAARKPVETTPSQEKHVTPRKAVAAKKPATRKGANTSKTEGKTEMLSARTRRAQERPATTKKAQERPANPANTRKAQEKPTTPANKRKAQEKSAVSTSKYQGKPASTSKSQGKSASKDQGTITKKPVKSMQEELLQLKKEVDNTKDLLMLELKRIQDLRKRGADLMVAFKLGIGWIWFYLSLAVIGLFNIDAINEEGGWPEGPTIEDLDLAIRATLKGWKFLYLGSFKVKNELANTLKAYRYQQQQWCCGLANMFRKMAMEIISNKVGNSGVECDVLIKSCFGTLWRPVFPEFIKKELRDAAGVETSSY</sequence>
<keyword evidence="8" id="KW-0961">Cell wall biogenesis/degradation</keyword>
<dbReference type="GO" id="GO:0051753">
    <property type="term" value="F:mannan synthase activity"/>
    <property type="evidence" value="ECO:0007669"/>
    <property type="project" value="TreeGrafter"/>
</dbReference>
<dbReference type="InterPro" id="IPR029044">
    <property type="entry name" value="Nucleotide-diphossugar_trans"/>
</dbReference>
<evidence type="ECO:0000259" key="10">
    <source>
        <dbReference type="Pfam" id="PF13632"/>
    </source>
</evidence>
<dbReference type="SUPFAM" id="SSF53448">
    <property type="entry name" value="Nucleotide-diphospho-sugar transferases"/>
    <property type="match status" value="1"/>
</dbReference>
<feature type="compositionally biased region" description="Low complexity" evidence="9">
    <location>
        <begin position="282"/>
        <end position="299"/>
    </location>
</feature>
<feature type="domain" description="Glycosyltransferase 2-like" evidence="10">
    <location>
        <begin position="483"/>
        <end position="550"/>
    </location>
</feature>
<keyword evidence="12" id="KW-1185">Reference proteome</keyword>
<feature type="compositionally biased region" description="Polar residues" evidence="9">
    <location>
        <begin position="365"/>
        <end position="379"/>
    </location>
</feature>
<dbReference type="AlphaFoldDB" id="A0AA88RKQ9"/>
<evidence type="ECO:0000256" key="4">
    <source>
        <dbReference type="ARBA" id="ARBA00022692"/>
    </source>
</evidence>
<keyword evidence="6" id="KW-0333">Golgi apparatus</keyword>
<dbReference type="PANTHER" id="PTHR32044">
    <property type="entry name" value="GLUCOMANNAN 4-BETA-MANNOSYLTRANSFERASE 9"/>
    <property type="match status" value="1"/>
</dbReference>
<gene>
    <name evidence="11" type="ORF">RJ640_017222</name>
</gene>
<reference evidence="11" key="1">
    <citation type="submission" date="2022-12" db="EMBL/GenBank/DDBJ databases">
        <title>Draft genome assemblies for two species of Escallonia (Escalloniales).</title>
        <authorList>
            <person name="Chanderbali A."/>
            <person name="Dervinis C."/>
            <person name="Anghel I."/>
            <person name="Soltis D."/>
            <person name="Soltis P."/>
            <person name="Zapata F."/>
        </authorList>
    </citation>
    <scope>NUCLEOTIDE SEQUENCE</scope>
    <source>
        <strain evidence="11">UCBG92.1500</strain>
        <tissue evidence="11">Leaf</tissue>
    </source>
</reference>
<keyword evidence="3" id="KW-0808">Transferase</keyword>
<dbReference type="Pfam" id="PF13632">
    <property type="entry name" value="Glyco_trans_2_3"/>
    <property type="match status" value="1"/>
</dbReference>
<keyword evidence="7" id="KW-0472">Membrane</keyword>
<feature type="region of interest" description="Disordered" evidence="9">
    <location>
        <begin position="210"/>
        <end position="422"/>
    </location>
</feature>
<dbReference type="GO" id="GO:0000139">
    <property type="term" value="C:Golgi membrane"/>
    <property type="evidence" value="ECO:0007669"/>
    <property type="project" value="UniProtKB-SubCell"/>
</dbReference>
<dbReference type="GO" id="GO:0071555">
    <property type="term" value="P:cell wall organization"/>
    <property type="evidence" value="ECO:0007669"/>
    <property type="project" value="UniProtKB-KW"/>
</dbReference>